<gene>
    <name evidence="1" type="ORF">EVAR_10791_1</name>
</gene>
<accession>A0A4C1W733</accession>
<protein>
    <submittedName>
        <fullName evidence="1">Uncharacterized protein</fullName>
    </submittedName>
</protein>
<organism evidence="1 2">
    <name type="scientific">Eumeta variegata</name>
    <name type="common">Bagworm moth</name>
    <name type="synonym">Eumeta japonica</name>
    <dbReference type="NCBI Taxonomy" id="151549"/>
    <lineage>
        <taxon>Eukaryota</taxon>
        <taxon>Metazoa</taxon>
        <taxon>Ecdysozoa</taxon>
        <taxon>Arthropoda</taxon>
        <taxon>Hexapoda</taxon>
        <taxon>Insecta</taxon>
        <taxon>Pterygota</taxon>
        <taxon>Neoptera</taxon>
        <taxon>Endopterygota</taxon>
        <taxon>Lepidoptera</taxon>
        <taxon>Glossata</taxon>
        <taxon>Ditrysia</taxon>
        <taxon>Tineoidea</taxon>
        <taxon>Psychidae</taxon>
        <taxon>Oiketicinae</taxon>
        <taxon>Eumeta</taxon>
    </lineage>
</organism>
<dbReference type="AlphaFoldDB" id="A0A4C1W733"/>
<keyword evidence="2" id="KW-1185">Reference proteome</keyword>
<dbReference type="EMBL" id="BGZK01000489">
    <property type="protein sequence ID" value="GBP46823.1"/>
    <property type="molecule type" value="Genomic_DNA"/>
</dbReference>
<dbReference type="Proteomes" id="UP000299102">
    <property type="component" value="Unassembled WGS sequence"/>
</dbReference>
<comment type="caution">
    <text evidence="1">The sequence shown here is derived from an EMBL/GenBank/DDBJ whole genome shotgun (WGS) entry which is preliminary data.</text>
</comment>
<proteinExistence type="predicted"/>
<evidence type="ECO:0000313" key="2">
    <source>
        <dbReference type="Proteomes" id="UP000299102"/>
    </source>
</evidence>
<name>A0A4C1W733_EUMVA</name>
<reference evidence="1 2" key="1">
    <citation type="journal article" date="2019" name="Commun. Biol.">
        <title>The bagworm genome reveals a unique fibroin gene that provides high tensile strength.</title>
        <authorList>
            <person name="Kono N."/>
            <person name="Nakamura H."/>
            <person name="Ohtoshi R."/>
            <person name="Tomita M."/>
            <person name="Numata K."/>
            <person name="Arakawa K."/>
        </authorList>
    </citation>
    <scope>NUCLEOTIDE SEQUENCE [LARGE SCALE GENOMIC DNA]</scope>
</reference>
<sequence length="98" mass="10664">MVSHDAGGGASAAAAVHRSPAISTRYKELCRTAVYARHFKREEQVVVSNAEFQNDNLRTYATAAAAPRANECTHLLVTERVSAPSPRPALSLRQLVQF</sequence>
<evidence type="ECO:0000313" key="1">
    <source>
        <dbReference type="EMBL" id="GBP46823.1"/>
    </source>
</evidence>